<dbReference type="Pfam" id="PF12680">
    <property type="entry name" value="SnoaL_2"/>
    <property type="match status" value="1"/>
</dbReference>
<dbReference type="Gene3D" id="3.10.450.50">
    <property type="match status" value="1"/>
</dbReference>
<comment type="caution">
    <text evidence="2">The sequence shown here is derived from an EMBL/GenBank/DDBJ whole genome shotgun (WGS) entry which is preliminary data.</text>
</comment>
<dbReference type="SUPFAM" id="SSF54427">
    <property type="entry name" value="NTF2-like"/>
    <property type="match status" value="1"/>
</dbReference>
<dbReference type="InterPro" id="IPR032710">
    <property type="entry name" value="NTF2-like_dom_sf"/>
</dbReference>
<name>A0ABP7WK29_9ACTN</name>
<dbReference type="EMBL" id="BAAAZG010000046">
    <property type="protein sequence ID" value="GAA4090698.1"/>
    <property type="molecule type" value="Genomic_DNA"/>
</dbReference>
<evidence type="ECO:0000259" key="1">
    <source>
        <dbReference type="Pfam" id="PF12680"/>
    </source>
</evidence>
<gene>
    <name evidence="2" type="ORF">GCM10022214_59460</name>
</gene>
<protein>
    <submittedName>
        <fullName evidence="2">Nuclear transport factor 2 family protein</fullName>
    </submittedName>
</protein>
<evidence type="ECO:0000313" key="2">
    <source>
        <dbReference type="EMBL" id="GAA4090698.1"/>
    </source>
</evidence>
<reference evidence="3" key="1">
    <citation type="journal article" date="2019" name="Int. J. Syst. Evol. Microbiol.">
        <title>The Global Catalogue of Microorganisms (GCM) 10K type strain sequencing project: providing services to taxonomists for standard genome sequencing and annotation.</title>
        <authorList>
            <consortium name="The Broad Institute Genomics Platform"/>
            <consortium name="The Broad Institute Genome Sequencing Center for Infectious Disease"/>
            <person name="Wu L."/>
            <person name="Ma J."/>
        </authorList>
    </citation>
    <scope>NUCLEOTIDE SEQUENCE [LARGE SCALE GENOMIC DNA]</scope>
    <source>
        <strain evidence="3">JCM 16702</strain>
    </source>
</reference>
<feature type="domain" description="SnoaL-like" evidence="1">
    <location>
        <begin position="4"/>
        <end position="97"/>
    </location>
</feature>
<organism evidence="2 3">
    <name type="scientific">Actinomadura miaoliensis</name>
    <dbReference type="NCBI Taxonomy" id="430685"/>
    <lineage>
        <taxon>Bacteria</taxon>
        <taxon>Bacillati</taxon>
        <taxon>Actinomycetota</taxon>
        <taxon>Actinomycetes</taxon>
        <taxon>Streptosporangiales</taxon>
        <taxon>Thermomonosporaceae</taxon>
        <taxon>Actinomadura</taxon>
    </lineage>
</organism>
<dbReference type="InterPro" id="IPR037401">
    <property type="entry name" value="SnoaL-like"/>
</dbReference>
<dbReference type="RefSeq" id="WP_344954226.1">
    <property type="nucleotide sequence ID" value="NZ_BAAAZG010000046.1"/>
</dbReference>
<keyword evidence="3" id="KW-1185">Reference proteome</keyword>
<proteinExistence type="predicted"/>
<dbReference type="Proteomes" id="UP001500683">
    <property type="component" value="Unassembled WGS sequence"/>
</dbReference>
<accession>A0ABP7WK29</accession>
<evidence type="ECO:0000313" key="3">
    <source>
        <dbReference type="Proteomes" id="UP001500683"/>
    </source>
</evidence>
<sequence length="130" mass="14316">MHPFREAVERGDIGALPGLLAEDVVFLSPVAFTPYTGRAMVGAILRGVARVFEDVRYVREIADQAGRDHALMFKARIGDREVHGCDFLRTNDAGLIEELCVMVRPMSAARALADAMAAQFETIRREALTP</sequence>